<evidence type="ECO:0000259" key="2">
    <source>
        <dbReference type="Pfam" id="PF10091"/>
    </source>
</evidence>
<dbReference type="EMBL" id="CP136051">
    <property type="protein sequence ID" value="WOK07145.1"/>
    <property type="molecule type" value="Genomic_DNA"/>
</dbReference>
<keyword evidence="4" id="KW-1185">Reference proteome</keyword>
<dbReference type="PROSITE" id="PS51257">
    <property type="entry name" value="PROKAR_LIPOPROTEIN"/>
    <property type="match status" value="1"/>
</dbReference>
<sequence length="450" mass="51400">MKNNLSILIVLAVLGLSACSPSKPAQDSATDEATISDDSLMTLVEYRTFQYFWDGAEPNSGMARERFHTDGNYPDNDKHIVTSGGSGFGVMAILVGIKRGFITREQGLERMTRIVGFLETADRFHGAWSHWINGETGKVKPFGENDNGGDLVETAYLVQGLLAVRQFFNEGTEEERALANRIDTLWKEVEWDWYRNGDQDVLYWHWSPDKGWKMNFPVEGWNECLIMYVLAASSPTHGIPAEVYHNGWARSGAILNDSTHSQYGYHLNLKHNFAQQYGGPLFWAHYSFVGLDPRNLKDKYADYWQENRNHTLINRQWCIENPKGYKGYGENCWGLTASYSTGFYAAHRPMDEDLGVITPTAALSSFPYTPEESMKVMKHLYFDLGDKVWGEYGFYDAFSEQKDWYVKWYLAIDQGPEVVMIENHRSGLLWDLFMSAPEVQSGLDKLGFTY</sequence>
<dbReference type="InterPro" id="IPR019282">
    <property type="entry name" value="Glycoamylase-like_cons_dom"/>
</dbReference>
<reference evidence="3 4" key="1">
    <citation type="journal article" date="2023" name="Microbiol. Resour. Announc.">
        <title>Complete Genome Sequence of Imperialibacter roseus strain P4T.</title>
        <authorList>
            <person name="Tizabi D.R."/>
            <person name="Bachvaroff T."/>
            <person name="Hill R.T."/>
        </authorList>
    </citation>
    <scope>NUCLEOTIDE SEQUENCE [LARGE SCALE GENOMIC DNA]</scope>
    <source>
        <strain evidence="3 4">P4T</strain>
    </source>
</reference>
<protein>
    <submittedName>
        <fullName evidence="3">Glucoamylase family protein</fullName>
    </submittedName>
</protein>
<evidence type="ECO:0000313" key="3">
    <source>
        <dbReference type="EMBL" id="WOK07145.1"/>
    </source>
</evidence>
<feature type="domain" description="Glycoamylase-like" evidence="2">
    <location>
        <begin position="215"/>
        <end position="436"/>
    </location>
</feature>
<gene>
    <name evidence="3" type="ORF">RT717_00735</name>
</gene>
<accession>A0ABZ0IRZ7</accession>
<dbReference type="InterPro" id="IPR016883">
    <property type="entry name" value="UCP028431"/>
</dbReference>
<dbReference type="Pfam" id="PF10091">
    <property type="entry name" value="Glycoamylase"/>
    <property type="match status" value="1"/>
</dbReference>
<proteinExistence type="predicted"/>
<dbReference type="Gene3D" id="1.50.10.140">
    <property type="match status" value="1"/>
</dbReference>
<dbReference type="Proteomes" id="UP001302349">
    <property type="component" value="Chromosome"/>
</dbReference>
<keyword evidence="1" id="KW-0732">Signal</keyword>
<evidence type="ECO:0000313" key="4">
    <source>
        <dbReference type="Proteomes" id="UP001302349"/>
    </source>
</evidence>
<feature type="signal peptide" evidence="1">
    <location>
        <begin position="1"/>
        <end position="25"/>
    </location>
</feature>
<dbReference type="RefSeq" id="WP_317489832.1">
    <property type="nucleotide sequence ID" value="NZ_CP136051.1"/>
</dbReference>
<evidence type="ECO:0000256" key="1">
    <source>
        <dbReference type="SAM" id="SignalP"/>
    </source>
</evidence>
<feature type="chain" id="PRO_5046684455" evidence="1">
    <location>
        <begin position="26"/>
        <end position="450"/>
    </location>
</feature>
<name>A0ABZ0IRZ7_9BACT</name>
<organism evidence="3 4">
    <name type="scientific">Imperialibacter roseus</name>
    <dbReference type="NCBI Taxonomy" id="1324217"/>
    <lineage>
        <taxon>Bacteria</taxon>
        <taxon>Pseudomonadati</taxon>
        <taxon>Bacteroidota</taxon>
        <taxon>Cytophagia</taxon>
        <taxon>Cytophagales</taxon>
        <taxon>Flammeovirgaceae</taxon>
        <taxon>Imperialibacter</taxon>
    </lineage>
</organism>
<dbReference type="PIRSF" id="PIRSF028431">
    <property type="entry name" value="UCP028431"/>
    <property type="match status" value="1"/>
</dbReference>